<dbReference type="PANTHER" id="PTHR30353:SF15">
    <property type="entry name" value="INNER MEMBRANE PROTEIN YABI"/>
    <property type="match status" value="1"/>
</dbReference>
<evidence type="ECO:0000256" key="3">
    <source>
        <dbReference type="ARBA" id="ARBA00022475"/>
    </source>
</evidence>
<keyword evidence="6 7" id="KW-0472">Membrane</keyword>
<feature type="transmembrane region" description="Helical" evidence="7">
    <location>
        <begin position="429"/>
        <end position="449"/>
    </location>
</feature>
<feature type="transmembrane region" description="Helical" evidence="7">
    <location>
        <begin position="333"/>
        <end position="351"/>
    </location>
</feature>
<dbReference type="Pfam" id="PF01569">
    <property type="entry name" value="PAP2"/>
    <property type="match status" value="1"/>
</dbReference>
<dbReference type="InterPro" id="IPR036938">
    <property type="entry name" value="PAP2/HPO_sf"/>
</dbReference>
<evidence type="ECO:0000256" key="7">
    <source>
        <dbReference type="SAM" id="Phobius"/>
    </source>
</evidence>
<reference evidence="9 10" key="1">
    <citation type="journal article" date="2008" name="Appl. Environ. Microbiol.">
        <title>Genomic insights into Mn(II) oxidation by the marine alphaproteobacterium Aurantimonas sp. strain SI85-9A1.</title>
        <authorList>
            <person name="Dick G.J."/>
            <person name="Podell S."/>
            <person name="Johnson H.A."/>
            <person name="Rivera-Espinoza Y."/>
            <person name="Bernier-Latmani R."/>
            <person name="McCarthy J.K."/>
            <person name="Torpey J.W."/>
            <person name="Clement B.G."/>
            <person name="Gaasterland T."/>
            <person name="Tebo B.M."/>
        </authorList>
    </citation>
    <scope>NUCLEOTIDE SEQUENCE [LARGE SCALE GENOMIC DNA]</scope>
    <source>
        <strain evidence="9 10">SI85-9A1</strain>
    </source>
</reference>
<comment type="similarity">
    <text evidence="2">Belongs to the DedA family.</text>
</comment>
<gene>
    <name evidence="9" type="ORF">SI859A1_01764</name>
</gene>
<evidence type="ECO:0000259" key="8">
    <source>
        <dbReference type="SMART" id="SM00014"/>
    </source>
</evidence>
<keyword evidence="10" id="KW-1185">Reference proteome</keyword>
<evidence type="ECO:0000313" key="9">
    <source>
        <dbReference type="EMBL" id="EAS50959.1"/>
    </source>
</evidence>
<protein>
    <submittedName>
        <fullName evidence="9">Conserved hypothetical membrane protein</fullName>
    </submittedName>
</protein>
<sequence length="668" mass="71594">MLACPQHAPKKLMTQTLLSLVDQHLLLAYTFLFAVCLGEALFIIGLFVPSTVVLIAVGAMIGGGKLPFMPVLVVAAAGATAGDALSYAIGHHYRDRLRTVWPFRRYGTLIERGEAFFHRHGGKSVFLGRFVPGVKAIVPGIAGMVGMGVVRFTSVNVASAFVWATAHLIPAAGIGIGLSRVHSLDPRLAILLVGAIAVLLLAWYVGKIAIAFVWPVAADWRRVRIERRANSTSRLARLELRYLSNDDNIVGRTAIMVVAALAAAGFLLLLGNLLFDPELKLADKAVYNFLQSYRSDAGTKIVTAITMAADGFVLTSLTVAIVLWLAIRRHIRVAIAAALAMAGSELFVHLVKGTIERPRPTDLYAGVSSFSFPSGHATLSMTFFGILAVIVASHMKPGSRPIVLGIAALAALTVAFSRLYLGAHWLTDVSAGMSFGILMAAVFALTTHLRDRTIRLVPLVVVLLAVFAGSYGSHLWRDYGIWIRNYAPMRLTTDMSKDEWLKDGWKSLASHRLTMGGDAAGPILFQTDLDVAELAPLLASAGWSPMTTGGLAQALLPSAGPLPERAALPLLHEGRMPVATFTHPSQDGRDVLTLWPSAYRLGPDGSERPILLAGYSKEVVDPFVLGLAFVAVKPEAVPPDTATRPLAALVRAHPTDLVPLPSGPAQRR</sequence>
<dbReference type="BioCyc" id="AURANTIMONAS:SI859A1_01764-MONOMER"/>
<dbReference type="PANTHER" id="PTHR30353">
    <property type="entry name" value="INNER MEMBRANE PROTEIN DEDA-RELATED"/>
    <property type="match status" value="1"/>
</dbReference>
<dbReference type="Gene3D" id="1.20.144.10">
    <property type="entry name" value="Phosphatidic acid phosphatase type 2/haloperoxidase"/>
    <property type="match status" value="1"/>
</dbReference>
<dbReference type="SMART" id="SM00014">
    <property type="entry name" value="acidPPc"/>
    <property type="match status" value="1"/>
</dbReference>
<dbReference type="InterPro" id="IPR032818">
    <property type="entry name" value="DedA-like"/>
</dbReference>
<feature type="transmembrane region" description="Helical" evidence="7">
    <location>
        <begin position="301"/>
        <end position="326"/>
    </location>
</feature>
<dbReference type="Pfam" id="PF09335">
    <property type="entry name" value="VTT_dom"/>
    <property type="match status" value="1"/>
</dbReference>
<dbReference type="GO" id="GO:0005886">
    <property type="term" value="C:plasma membrane"/>
    <property type="evidence" value="ECO:0007669"/>
    <property type="project" value="UniProtKB-SubCell"/>
</dbReference>
<name>Q1YL12_AURMS</name>
<keyword evidence="4 7" id="KW-0812">Transmembrane</keyword>
<evidence type="ECO:0000256" key="6">
    <source>
        <dbReference type="ARBA" id="ARBA00023136"/>
    </source>
</evidence>
<dbReference type="AlphaFoldDB" id="Q1YL12"/>
<accession>Q1YL12</accession>
<dbReference type="InterPro" id="IPR032816">
    <property type="entry name" value="VTT_dom"/>
</dbReference>
<feature type="transmembrane region" description="Helical" evidence="7">
    <location>
        <begin position="402"/>
        <end position="423"/>
    </location>
</feature>
<dbReference type="InterPro" id="IPR000326">
    <property type="entry name" value="PAP2/HPO"/>
</dbReference>
<comment type="subcellular location">
    <subcellularLocation>
        <location evidence="1">Cell membrane</location>
        <topology evidence="1">Multi-pass membrane protein</topology>
    </subcellularLocation>
</comment>
<evidence type="ECO:0000256" key="5">
    <source>
        <dbReference type="ARBA" id="ARBA00022989"/>
    </source>
</evidence>
<organism evidence="9 10">
    <name type="scientific">Aurantimonas manganoxydans (strain ATCC BAA-1229 / DSM 21871 / SI85-9A1)</name>
    <dbReference type="NCBI Taxonomy" id="287752"/>
    <lineage>
        <taxon>Bacteria</taxon>
        <taxon>Pseudomonadati</taxon>
        <taxon>Pseudomonadota</taxon>
        <taxon>Alphaproteobacteria</taxon>
        <taxon>Hyphomicrobiales</taxon>
        <taxon>Aurantimonadaceae</taxon>
        <taxon>Aurantimonas</taxon>
    </lineage>
</organism>
<keyword evidence="3" id="KW-1003">Cell membrane</keyword>
<proteinExistence type="inferred from homology"/>
<evidence type="ECO:0000313" key="10">
    <source>
        <dbReference type="Proteomes" id="UP000000321"/>
    </source>
</evidence>
<evidence type="ECO:0000256" key="1">
    <source>
        <dbReference type="ARBA" id="ARBA00004651"/>
    </source>
</evidence>
<dbReference type="Proteomes" id="UP000000321">
    <property type="component" value="Unassembled WGS sequence"/>
</dbReference>
<feature type="transmembrane region" description="Helical" evidence="7">
    <location>
        <begin position="157"/>
        <end position="178"/>
    </location>
</feature>
<evidence type="ECO:0000256" key="2">
    <source>
        <dbReference type="ARBA" id="ARBA00010792"/>
    </source>
</evidence>
<evidence type="ECO:0000256" key="4">
    <source>
        <dbReference type="ARBA" id="ARBA00022692"/>
    </source>
</evidence>
<dbReference type="CDD" id="cd03392">
    <property type="entry name" value="PAP2_like_2"/>
    <property type="match status" value="1"/>
</dbReference>
<feature type="transmembrane region" description="Helical" evidence="7">
    <location>
        <begin position="456"/>
        <end position="476"/>
    </location>
</feature>
<feature type="domain" description="Phosphatidic acid phosphatase type 2/haloperoxidase" evidence="8">
    <location>
        <begin position="333"/>
        <end position="444"/>
    </location>
</feature>
<comment type="caution">
    <text evidence="9">The sequence shown here is derived from an EMBL/GenBank/DDBJ whole genome shotgun (WGS) entry which is preliminary data.</text>
</comment>
<dbReference type="EMBL" id="AAPJ01000001">
    <property type="protein sequence ID" value="EAS50959.1"/>
    <property type="molecule type" value="Genomic_DNA"/>
</dbReference>
<keyword evidence="5 7" id="KW-1133">Transmembrane helix</keyword>
<feature type="transmembrane region" description="Helical" evidence="7">
    <location>
        <begin position="254"/>
        <end position="275"/>
    </location>
</feature>
<feature type="transmembrane region" description="Helical" evidence="7">
    <location>
        <begin position="190"/>
        <end position="218"/>
    </location>
</feature>
<dbReference type="SUPFAM" id="SSF48317">
    <property type="entry name" value="Acid phosphatase/Vanadium-dependent haloperoxidase"/>
    <property type="match status" value="1"/>
</dbReference>
<feature type="transmembrane region" description="Helical" evidence="7">
    <location>
        <begin position="363"/>
        <end position="390"/>
    </location>
</feature>
<dbReference type="HOGENOM" id="CLU_025730_2_0_5"/>
<feature type="transmembrane region" description="Helical" evidence="7">
    <location>
        <begin position="130"/>
        <end position="150"/>
    </location>
</feature>